<gene>
    <name evidence="2" type="ORF">SAMN06295879_1783</name>
    <name evidence="1" type="ORF">TZ00_11510</name>
</gene>
<dbReference type="Proteomes" id="UP000189735">
    <property type="component" value="Unassembled WGS sequence"/>
</dbReference>
<evidence type="ECO:0000313" key="1">
    <source>
        <dbReference type="EMBL" id="KJC64142.1"/>
    </source>
</evidence>
<evidence type="ECO:0000313" key="4">
    <source>
        <dbReference type="Proteomes" id="UP000189735"/>
    </source>
</evidence>
<dbReference type="AlphaFoldDB" id="A0A1T4XW34"/>
<dbReference type="GO" id="GO:0016740">
    <property type="term" value="F:transferase activity"/>
    <property type="evidence" value="ECO:0007669"/>
    <property type="project" value="UniProtKB-KW"/>
</dbReference>
<dbReference type="CDD" id="cd04186">
    <property type="entry name" value="GT_2_like_c"/>
    <property type="match status" value="1"/>
</dbReference>
<dbReference type="Proteomes" id="UP000032503">
    <property type="component" value="Unassembled WGS sequence"/>
</dbReference>
<dbReference type="EMBL" id="JYFC01000004">
    <property type="protein sequence ID" value="KJC64142.1"/>
    <property type="molecule type" value="Genomic_DNA"/>
</dbReference>
<evidence type="ECO:0000313" key="2">
    <source>
        <dbReference type="EMBL" id="SKA93747.1"/>
    </source>
</evidence>
<name>A0A1T4XW34_9MICO</name>
<proteinExistence type="predicted"/>
<keyword evidence="3" id="KW-1185">Reference proteome</keyword>
<reference evidence="1 3" key="1">
    <citation type="journal article" date="2001" name="Int. J. Syst. Evol. Microbiol.">
        <title>Agreia bicolorata gen. nov., sp. nov., to accommodate actinobacteria isolated from narrow reed grass infected by the nematode Heteroanguina graminophila.</title>
        <authorList>
            <person name="Evtushenko L.I."/>
            <person name="Dorofeeva L.V."/>
            <person name="Dobrovolskaya T.G."/>
            <person name="Streshinskaya G.M."/>
            <person name="Subbotin S.A."/>
            <person name="Tiedje J.M."/>
        </authorList>
    </citation>
    <scope>NUCLEOTIDE SEQUENCE [LARGE SCALE GENOMIC DNA]</scope>
    <source>
        <strain evidence="1 3">VKM Ac-1804</strain>
    </source>
</reference>
<dbReference type="Pfam" id="PF13641">
    <property type="entry name" value="Glyco_tranf_2_3"/>
    <property type="match status" value="1"/>
</dbReference>
<dbReference type="InterPro" id="IPR029044">
    <property type="entry name" value="Nucleotide-diphossugar_trans"/>
</dbReference>
<sequence>MTAAKTGVVTVSYGSEGVLDGFFSSLDVASTAPLHAVVADNRPEAGAPVRELAERYGVTYLPMTGNLGYGGAMNAAVHSLPADIPWILVSNPDIEIQPGAIDELVRVGESDARIGAVGPLVETDGEIYPSARAIPSLRMGLGHALFANIWPSNPWSRRYHSDNERPPRERDAGWLSGSCLLIRREAFDSVGGFDERFFMYFEDVDLGYRLSKAGWRNRYAPSATVIHSGAHSTDEHSTKMVLVHHQSAYLFLTSKYRGWYFAPVRLAVRIGLSTRAFLVTRVFSRRS</sequence>
<reference evidence="4" key="3">
    <citation type="submission" date="2017-02" db="EMBL/GenBank/DDBJ databases">
        <authorList>
            <person name="Varghese N."/>
            <person name="Submissions S."/>
        </authorList>
    </citation>
    <scope>NUCLEOTIDE SEQUENCE [LARGE SCALE GENOMIC DNA]</scope>
    <source>
        <strain evidence="4">VKM Ac-2052</strain>
    </source>
</reference>
<reference evidence="2" key="4">
    <citation type="submission" date="2017-02" db="EMBL/GenBank/DDBJ databases">
        <authorList>
            <person name="Peterson S.W."/>
        </authorList>
    </citation>
    <scope>NUCLEOTIDE SEQUENCE [LARGE SCALE GENOMIC DNA]</scope>
    <source>
        <strain evidence="2">VKM Ac-2052</strain>
    </source>
</reference>
<dbReference type="SUPFAM" id="SSF53448">
    <property type="entry name" value="Nucleotide-diphospho-sugar transferases"/>
    <property type="match status" value="1"/>
</dbReference>
<dbReference type="PANTHER" id="PTHR43179">
    <property type="entry name" value="RHAMNOSYLTRANSFERASE WBBL"/>
    <property type="match status" value="1"/>
</dbReference>
<protein>
    <submittedName>
        <fullName evidence="2">N-acetylglucosaminyl-diphospho-decaprenol L-rhamnosyltransferase</fullName>
    </submittedName>
</protein>
<reference evidence="1" key="2">
    <citation type="submission" date="2015-02" db="EMBL/GenBank/DDBJ databases">
        <authorList>
            <person name="Vasilyev I.Y."/>
            <person name="Siniagina M.N."/>
            <person name="Malanin S.Y."/>
            <person name="Boulygina E.A."/>
            <person name="Grygoryeva T.V."/>
            <person name="Yarullina D.R."/>
            <person name="Ilinskaya O.N."/>
        </authorList>
    </citation>
    <scope>NUCLEOTIDE SEQUENCE</scope>
    <source>
        <strain evidence="1">VKM Ac-1804</strain>
    </source>
</reference>
<keyword evidence="2" id="KW-0808">Transferase</keyword>
<dbReference type="PANTHER" id="PTHR43179:SF7">
    <property type="entry name" value="RHAMNOSYLTRANSFERASE WBBL"/>
    <property type="match status" value="1"/>
</dbReference>
<dbReference type="RefSeq" id="WP_044441834.1">
    <property type="nucleotide sequence ID" value="NZ_FUYG01000004.1"/>
</dbReference>
<dbReference type="Gene3D" id="3.90.550.10">
    <property type="entry name" value="Spore Coat Polysaccharide Biosynthesis Protein SpsA, Chain A"/>
    <property type="match status" value="1"/>
</dbReference>
<evidence type="ECO:0000313" key="3">
    <source>
        <dbReference type="Proteomes" id="UP000032503"/>
    </source>
</evidence>
<organism evidence="2 4">
    <name type="scientific">Agreia bicolorata</name>
    <dbReference type="NCBI Taxonomy" id="110935"/>
    <lineage>
        <taxon>Bacteria</taxon>
        <taxon>Bacillati</taxon>
        <taxon>Actinomycetota</taxon>
        <taxon>Actinomycetes</taxon>
        <taxon>Micrococcales</taxon>
        <taxon>Microbacteriaceae</taxon>
        <taxon>Agreia</taxon>
    </lineage>
</organism>
<accession>A0A1T4XW34</accession>
<dbReference type="EMBL" id="FUYG01000004">
    <property type="protein sequence ID" value="SKA93747.1"/>
    <property type="molecule type" value="Genomic_DNA"/>
</dbReference>